<name>A0A0A9BL40_ARUDO</name>
<keyword evidence="1" id="KW-0472">Membrane</keyword>
<evidence type="ECO:0000313" key="2">
    <source>
        <dbReference type="EMBL" id="JAD64654.1"/>
    </source>
</evidence>
<keyword evidence="1" id="KW-0812">Transmembrane</keyword>
<feature type="transmembrane region" description="Helical" evidence="1">
    <location>
        <begin position="21"/>
        <end position="41"/>
    </location>
</feature>
<reference evidence="2" key="1">
    <citation type="submission" date="2014-09" db="EMBL/GenBank/DDBJ databases">
        <authorList>
            <person name="Magalhaes I.L.F."/>
            <person name="Oliveira U."/>
            <person name="Santos F.R."/>
            <person name="Vidigal T.H.D.A."/>
            <person name="Brescovit A.D."/>
            <person name="Santos A.J."/>
        </authorList>
    </citation>
    <scope>NUCLEOTIDE SEQUENCE</scope>
    <source>
        <tissue evidence="2">Shoot tissue taken approximately 20 cm above the soil surface</tissue>
    </source>
</reference>
<organism evidence="2">
    <name type="scientific">Arundo donax</name>
    <name type="common">Giant reed</name>
    <name type="synonym">Donax arundinaceus</name>
    <dbReference type="NCBI Taxonomy" id="35708"/>
    <lineage>
        <taxon>Eukaryota</taxon>
        <taxon>Viridiplantae</taxon>
        <taxon>Streptophyta</taxon>
        <taxon>Embryophyta</taxon>
        <taxon>Tracheophyta</taxon>
        <taxon>Spermatophyta</taxon>
        <taxon>Magnoliopsida</taxon>
        <taxon>Liliopsida</taxon>
        <taxon>Poales</taxon>
        <taxon>Poaceae</taxon>
        <taxon>PACMAD clade</taxon>
        <taxon>Arundinoideae</taxon>
        <taxon>Arundineae</taxon>
        <taxon>Arundo</taxon>
    </lineage>
</organism>
<reference evidence="2" key="2">
    <citation type="journal article" date="2015" name="Data Brief">
        <title>Shoot transcriptome of the giant reed, Arundo donax.</title>
        <authorList>
            <person name="Barrero R.A."/>
            <person name="Guerrero F.D."/>
            <person name="Moolhuijzen P."/>
            <person name="Goolsby J.A."/>
            <person name="Tidwell J."/>
            <person name="Bellgard S.E."/>
            <person name="Bellgard M.I."/>
        </authorList>
    </citation>
    <scope>NUCLEOTIDE SEQUENCE</scope>
    <source>
        <tissue evidence="2">Shoot tissue taken approximately 20 cm above the soil surface</tissue>
    </source>
</reference>
<evidence type="ECO:0000256" key="1">
    <source>
        <dbReference type="SAM" id="Phobius"/>
    </source>
</evidence>
<proteinExistence type="predicted"/>
<sequence length="43" mass="5049">MQFIKLQKTNVILGTFKIKRLSDLLFLIIISTIHLAILFLMPY</sequence>
<dbReference type="AlphaFoldDB" id="A0A0A9BL40"/>
<dbReference type="EMBL" id="GBRH01233241">
    <property type="protein sequence ID" value="JAD64654.1"/>
    <property type="molecule type" value="Transcribed_RNA"/>
</dbReference>
<accession>A0A0A9BL40</accession>
<protein>
    <submittedName>
        <fullName evidence="2">Uncharacterized protein</fullName>
    </submittedName>
</protein>
<keyword evidence="1" id="KW-1133">Transmembrane helix</keyword>